<reference evidence="1" key="1">
    <citation type="journal article" date="2015" name="Nature">
        <title>Complex archaea that bridge the gap between prokaryotes and eukaryotes.</title>
        <authorList>
            <person name="Spang A."/>
            <person name="Saw J.H."/>
            <person name="Jorgensen S.L."/>
            <person name="Zaremba-Niedzwiedzka K."/>
            <person name="Martijn J."/>
            <person name="Lind A.E."/>
            <person name="van Eijk R."/>
            <person name="Schleper C."/>
            <person name="Guy L."/>
            <person name="Ettema T.J."/>
        </authorList>
    </citation>
    <scope>NUCLEOTIDE SEQUENCE</scope>
</reference>
<accession>A0A0F9S7N1</accession>
<organism evidence="1">
    <name type="scientific">marine sediment metagenome</name>
    <dbReference type="NCBI Taxonomy" id="412755"/>
    <lineage>
        <taxon>unclassified sequences</taxon>
        <taxon>metagenomes</taxon>
        <taxon>ecological metagenomes</taxon>
    </lineage>
</organism>
<name>A0A0F9S7N1_9ZZZZ</name>
<sequence>MNTELTQLYSSLIINVEMHPRAKSIHFWSDLRSGNISAEVNLSLQPLSHIEAIEVDLALAANALRTLILPNFYQLCVDIEAIFHGAQPSTLIDQLAEADIQHLLNLSRYAQSWQSKYPGEVKKLLQYVLVLPVYSQIWSRLAVEERSELTQQVNELLSQPGNDYLIGCKQFQQHYLKQSLQALSQARQLVFSFFDLRPGINPERLNSLVHNTLLNNEHSQFA</sequence>
<gene>
    <name evidence="1" type="ORF">LCGC14_0486690</name>
</gene>
<protein>
    <submittedName>
        <fullName evidence="1">Uncharacterized protein</fullName>
    </submittedName>
</protein>
<dbReference type="EMBL" id="LAZR01000540">
    <property type="protein sequence ID" value="KKN64910.1"/>
    <property type="molecule type" value="Genomic_DNA"/>
</dbReference>
<proteinExistence type="predicted"/>
<evidence type="ECO:0000313" key="1">
    <source>
        <dbReference type="EMBL" id="KKN64910.1"/>
    </source>
</evidence>
<comment type="caution">
    <text evidence="1">The sequence shown here is derived from an EMBL/GenBank/DDBJ whole genome shotgun (WGS) entry which is preliminary data.</text>
</comment>
<dbReference type="AlphaFoldDB" id="A0A0F9S7N1"/>